<feature type="domain" description="ORC5 lid" evidence="5">
    <location>
        <begin position="165"/>
        <end position="205"/>
    </location>
</feature>
<sequence>MKKVLLNKVVKGKWIMIVHEILLWKTNCSLSAKSGKSTDFSNLVSDTRSNLIENLSKIIEFHCPEADRPIYFIFDNLDSLLALTDLLMIICNLNQLLRSHWEDRNSETRPSVCTIFISNCPWERYLSGTFYCEPTCIAVPAYNKEEALELLVAQKPHTVDKTLYAWFIDLFLTVCFPVTRNLSELAHLAKRNWPTFYHLIETGAVDQSDTWGQWKLLQPQLRKSLSEIYLRTDTDSLQIQDTASLLELPLLARYMAVAAFMASYNSPSADRKFLVKNTGKMSARAKTMEKKADKTENCLNGPKLFTLERLLAIFRALTLDESIGYNSLTFTQINLLLKLGLIAPGVLDDDLFNPKYRCHMSLDLSRSVAKSLDFDLNSHLTDFA</sequence>
<evidence type="ECO:0000256" key="3">
    <source>
        <dbReference type="ARBA" id="ARBA00023242"/>
    </source>
</evidence>
<organism evidence="6 7">
    <name type="scientific">Cichlidogyrus casuarinus</name>
    <dbReference type="NCBI Taxonomy" id="1844966"/>
    <lineage>
        <taxon>Eukaryota</taxon>
        <taxon>Metazoa</taxon>
        <taxon>Spiralia</taxon>
        <taxon>Lophotrochozoa</taxon>
        <taxon>Platyhelminthes</taxon>
        <taxon>Monogenea</taxon>
        <taxon>Monopisthocotylea</taxon>
        <taxon>Dactylogyridea</taxon>
        <taxon>Ancyrocephalidae</taxon>
        <taxon>Cichlidogyrus</taxon>
    </lineage>
</organism>
<evidence type="ECO:0000256" key="1">
    <source>
        <dbReference type="ARBA" id="ARBA00004123"/>
    </source>
</evidence>
<feature type="domain" description="Origin recognition complex subunit 5 C-terminal" evidence="4">
    <location>
        <begin position="248"/>
        <end position="380"/>
    </location>
</feature>
<gene>
    <name evidence="6" type="primary">ORC5</name>
    <name evidence="6" type="ORF">Ciccas_004962</name>
</gene>
<accession>A0ABD2QA09</accession>
<dbReference type="Proteomes" id="UP001626550">
    <property type="component" value="Unassembled WGS sequence"/>
</dbReference>
<dbReference type="EMBL" id="JBJKFK010000545">
    <property type="protein sequence ID" value="KAL3316394.1"/>
    <property type="molecule type" value="Genomic_DNA"/>
</dbReference>
<name>A0ABD2QA09_9PLAT</name>
<dbReference type="InterPro" id="IPR048866">
    <property type="entry name" value="ORC5_lid"/>
</dbReference>
<evidence type="ECO:0000259" key="4">
    <source>
        <dbReference type="Pfam" id="PF14630"/>
    </source>
</evidence>
<dbReference type="AlphaFoldDB" id="A0ABD2QA09"/>
<evidence type="ECO:0000259" key="5">
    <source>
        <dbReference type="Pfam" id="PF21639"/>
    </source>
</evidence>
<dbReference type="GO" id="GO:0006260">
    <property type="term" value="P:DNA replication"/>
    <property type="evidence" value="ECO:0007669"/>
    <property type="project" value="UniProtKB-KW"/>
</dbReference>
<dbReference type="Pfam" id="PF14630">
    <property type="entry name" value="ORC5_C"/>
    <property type="match status" value="1"/>
</dbReference>
<comment type="caution">
    <text evidence="6">The sequence shown here is derived from an EMBL/GenBank/DDBJ whole genome shotgun (WGS) entry which is preliminary data.</text>
</comment>
<evidence type="ECO:0000313" key="6">
    <source>
        <dbReference type="EMBL" id="KAL3316394.1"/>
    </source>
</evidence>
<dbReference type="InterPro" id="IPR047088">
    <property type="entry name" value="ORC5_C"/>
</dbReference>
<keyword evidence="2" id="KW-0235">DNA replication</keyword>
<keyword evidence="7" id="KW-1185">Reference proteome</keyword>
<reference evidence="6 7" key="1">
    <citation type="submission" date="2024-11" db="EMBL/GenBank/DDBJ databases">
        <title>Adaptive evolution of stress response genes in parasites aligns with host niche diversity.</title>
        <authorList>
            <person name="Hahn C."/>
            <person name="Resl P."/>
        </authorList>
    </citation>
    <scope>NUCLEOTIDE SEQUENCE [LARGE SCALE GENOMIC DNA]</scope>
    <source>
        <strain evidence="6">EGGRZ-B1_66</strain>
        <tissue evidence="6">Body</tissue>
    </source>
</reference>
<dbReference type="PANTHER" id="PTHR12705:SF0">
    <property type="entry name" value="ORIGIN RECOGNITION COMPLEX SUBUNIT 5"/>
    <property type="match status" value="1"/>
</dbReference>
<proteinExistence type="predicted"/>
<comment type="subcellular location">
    <subcellularLocation>
        <location evidence="1">Nucleus</location>
    </subcellularLocation>
</comment>
<dbReference type="Pfam" id="PF21639">
    <property type="entry name" value="ORC5_lid"/>
    <property type="match status" value="1"/>
</dbReference>
<dbReference type="GO" id="GO:0005634">
    <property type="term" value="C:nucleus"/>
    <property type="evidence" value="ECO:0007669"/>
    <property type="project" value="UniProtKB-SubCell"/>
</dbReference>
<protein>
    <submittedName>
        <fullName evidence="6">Origin recognition complex subunit 5</fullName>
    </submittedName>
</protein>
<dbReference type="InterPro" id="IPR020796">
    <property type="entry name" value="ORC5"/>
</dbReference>
<dbReference type="PANTHER" id="PTHR12705">
    <property type="entry name" value="ORIGIN RECOGNITION COMPLEX SUBUNIT 5"/>
    <property type="match status" value="1"/>
</dbReference>
<keyword evidence="3" id="KW-0539">Nucleus</keyword>
<evidence type="ECO:0000313" key="7">
    <source>
        <dbReference type="Proteomes" id="UP001626550"/>
    </source>
</evidence>
<evidence type="ECO:0000256" key="2">
    <source>
        <dbReference type="ARBA" id="ARBA00022705"/>
    </source>
</evidence>